<feature type="transmembrane region" description="Helical" evidence="5">
    <location>
        <begin position="255"/>
        <end position="276"/>
    </location>
</feature>
<dbReference type="InterPro" id="IPR045863">
    <property type="entry name" value="CorA_TM1_TM2"/>
</dbReference>
<evidence type="ECO:0000313" key="8">
    <source>
        <dbReference type="Proteomes" id="UP000226431"/>
    </source>
</evidence>
<dbReference type="Gene3D" id="1.20.58.340">
    <property type="entry name" value="Magnesium transport protein CorA, transmembrane region"/>
    <property type="match status" value="1"/>
</dbReference>
<evidence type="ECO:0000256" key="3">
    <source>
        <dbReference type="ARBA" id="ARBA00022989"/>
    </source>
</evidence>
<dbReference type="OrthoDB" id="5392974at2759"/>
<evidence type="ECO:0000256" key="5">
    <source>
        <dbReference type="SAM" id="Phobius"/>
    </source>
</evidence>
<dbReference type="Pfam" id="PF26616">
    <property type="entry name" value="CorA-like"/>
    <property type="match status" value="1"/>
</dbReference>
<comment type="subcellular location">
    <subcellularLocation>
        <location evidence="1">Membrane</location>
        <topology evidence="1">Multi-pass membrane protein</topology>
    </subcellularLocation>
</comment>
<evidence type="ECO:0000256" key="1">
    <source>
        <dbReference type="ARBA" id="ARBA00004141"/>
    </source>
</evidence>
<dbReference type="AlphaFoldDB" id="A0A2C5Y9L8"/>
<evidence type="ECO:0000256" key="2">
    <source>
        <dbReference type="ARBA" id="ARBA00022692"/>
    </source>
</evidence>
<evidence type="ECO:0000313" key="7">
    <source>
        <dbReference type="EMBL" id="PHH74758.1"/>
    </source>
</evidence>
<dbReference type="GO" id="GO:0046873">
    <property type="term" value="F:metal ion transmembrane transporter activity"/>
    <property type="evidence" value="ECO:0007669"/>
    <property type="project" value="InterPro"/>
</dbReference>
<organism evidence="7 8">
    <name type="scientific">Ophiocordyceps camponoti-rufipedis</name>
    <dbReference type="NCBI Taxonomy" id="2004952"/>
    <lineage>
        <taxon>Eukaryota</taxon>
        <taxon>Fungi</taxon>
        <taxon>Dikarya</taxon>
        <taxon>Ascomycota</taxon>
        <taxon>Pezizomycotina</taxon>
        <taxon>Sordariomycetes</taxon>
        <taxon>Hypocreomycetidae</taxon>
        <taxon>Hypocreales</taxon>
        <taxon>Ophiocordycipitaceae</taxon>
        <taxon>Ophiocordyceps</taxon>
    </lineage>
</organism>
<reference evidence="7 8" key="1">
    <citation type="submission" date="2017-06" db="EMBL/GenBank/DDBJ databases">
        <title>Ant-infecting Ophiocordyceps genomes reveal a high diversity of potential behavioral manipulation genes and a possible major role for enterotoxins.</title>
        <authorList>
            <person name="De Bekker C."/>
            <person name="Evans H.C."/>
            <person name="Brachmann A."/>
            <person name="Hughes D.P."/>
        </authorList>
    </citation>
    <scope>NUCLEOTIDE SEQUENCE [LARGE SCALE GENOMIC DNA]</scope>
    <source>
        <strain evidence="7 8">Map16</strain>
    </source>
</reference>
<dbReference type="Proteomes" id="UP000226431">
    <property type="component" value="Unassembled WGS sequence"/>
</dbReference>
<proteinExistence type="predicted"/>
<dbReference type="InterPro" id="IPR058257">
    <property type="entry name" value="CorA-like_dom"/>
</dbReference>
<keyword evidence="3 5" id="KW-1133">Transmembrane helix</keyword>
<dbReference type="EMBL" id="NJES01000254">
    <property type="protein sequence ID" value="PHH74758.1"/>
    <property type="molecule type" value="Genomic_DNA"/>
</dbReference>
<dbReference type="STRING" id="2004952.A0A2C5Y9L8"/>
<dbReference type="Pfam" id="PF01544">
    <property type="entry name" value="CorA"/>
    <property type="match status" value="1"/>
</dbReference>
<name>A0A2C5Y9L8_9HYPO</name>
<keyword evidence="4 5" id="KW-0472">Membrane</keyword>
<dbReference type="SUPFAM" id="SSF144083">
    <property type="entry name" value="Magnesium transport protein CorA, transmembrane region"/>
    <property type="match status" value="1"/>
</dbReference>
<sequence>MAYSLRYPEYKSNDDEWTTRQSAVYHRLDLVSRTSLFILFSPTPDARAYSLIDAKLRASTVSEPLDTISLHEVFFSAYLPAWRRYIASHERRFLPMANTTFATFIDEPLRVGYDNLSAMAGLETRFLAVSTMLSAAQQVLSEAATSFRQEPLSRSSQADELDNLGRHCVAYGRAAAHLRQRAQTTGQLLAATLSLRDQVIAKEQNGSMLQLNKSAVFVTTLTLVYAPASFVASFFGMNFFAMDQLNSRIVATPMIWIYIVAITVFTAATVAFYYWLVKHDDVLFRRLAPKVGGPGWRSLARRFTKQGAGQEMEMQNGAVV</sequence>
<protein>
    <recommendedName>
        <fullName evidence="6">CorA-like transporter domain-containing protein</fullName>
    </recommendedName>
</protein>
<feature type="transmembrane region" description="Helical" evidence="5">
    <location>
        <begin position="215"/>
        <end position="235"/>
    </location>
</feature>
<evidence type="ECO:0000259" key="6">
    <source>
        <dbReference type="Pfam" id="PF26616"/>
    </source>
</evidence>
<feature type="domain" description="CorA-like transporter" evidence="6">
    <location>
        <begin position="1"/>
        <end position="47"/>
    </location>
</feature>
<keyword evidence="8" id="KW-1185">Reference proteome</keyword>
<dbReference type="GO" id="GO:0016020">
    <property type="term" value="C:membrane"/>
    <property type="evidence" value="ECO:0007669"/>
    <property type="project" value="UniProtKB-SubCell"/>
</dbReference>
<gene>
    <name evidence="7" type="ORF">CDD80_2856</name>
</gene>
<dbReference type="InterPro" id="IPR002523">
    <property type="entry name" value="MgTranspt_CorA/ZnTranspt_ZntB"/>
</dbReference>
<keyword evidence="2 5" id="KW-0812">Transmembrane</keyword>
<comment type="caution">
    <text evidence="7">The sequence shown here is derived from an EMBL/GenBank/DDBJ whole genome shotgun (WGS) entry which is preliminary data.</text>
</comment>
<accession>A0A2C5Y9L8</accession>
<evidence type="ECO:0000256" key="4">
    <source>
        <dbReference type="ARBA" id="ARBA00023136"/>
    </source>
</evidence>